<accession>A0A8S0SYX5</accession>
<feature type="compositionally biased region" description="Acidic residues" evidence="1">
    <location>
        <begin position="1"/>
        <end position="13"/>
    </location>
</feature>
<dbReference type="AlphaFoldDB" id="A0A8S0SYX5"/>
<gene>
    <name evidence="2" type="ORF">OLEA9_A050407</name>
</gene>
<dbReference type="EMBL" id="CACTIH010005563">
    <property type="protein sequence ID" value="CAA2997677.1"/>
    <property type="molecule type" value="Genomic_DNA"/>
</dbReference>
<keyword evidence="3" id="KW-1185">Reference proteome</keyword>
<dbReference type="Proteomes" id="UP000594638">
    <property type="component" value="Unassembled WGS sequence"/>
</dbReference>
<feature type="region of interest" description="Disordered" evidence="1">
    <location>
        <begin position="1"/>
        <end position="100"/>
    </location>
</feature>
<comment type="caution">
    <text evidence="2">The sequence shown here is derived from an EMBL/GenBank/DDBJ whole genome shotgun (WGS) entry which is preliminary data.</text>
</comment>
<evidence type="ECO:0000256" key="1">
    <source>
        <dbReference type="SAM" id="MobiDB-lite"/>
    </source>
</evidence>
<organism evidence="2 3">
    <name type="scientific">Olea europaea subsp. europaea</name>
    <dbReference type="NCBI Taxonomy" id="158383"/>
    <lineage>
        <taxon>Eukaryota</taxon>
        <taxon>Viridiplantae</taxon>
        <taxon>Streptophyta</taxon>
        <taxon>Embryophyta</taxon>
        <taxon>Tracheophyta</taxon>
        <taxon>Spermatophyta</taxon>
        <taxon>Magnoliopsida</taxon>
        <taxon>eudicotyledons</taxon>
        <taxon>Gunneridae</taxon>
        <taxon>Pentapetalae</taxon>
        <taxon>asterids</taxon>
        <taxon>lamiids</taxon>
        <taxon>Lamiales</taxon>
        <taxon>Oleaceae</taxon>
        <taxon>Oleeae</taxon>
        <taxon>Olea</taxon>
    </lineage>
</organism>
<reference evidence="2 3" key="1">
    <citation type="submission" date="2019-12" db="EMBL/GenBank/DDBJ databases">
        <authorList>
            <person name="Alioto T."/>
            <person name="Alioto T."/>
            <person name="Gomez Garrido J."/>
        </authorList>
    </citation>
    <scope>NUCLEOTIDE SEQUENCE [LARGE SCALE GENOMIC DNA]</scope>
</reference>
<dbReference type="Gramene" id="OE9A050407T1">
    <property type="protein sequence ID" value="OE9A050407C1"/>
    <property type="gene ID" value="OE9A050407"/>
</dbReference>
<proteinExistence type="predicted"/>
<protein>
    <submittedName>
        <fullName evidence="2">Exocyst complex component SEC5A</fullName>
    </submittedName>
</protein>
<evidence type="ECO:0000313" key="2">
    <source>
        <dbReference type="EMBL" id="CAA2997677.1"/>
    </source>
</evidence>
<evidence type="ECO:0000313" key="3">
    <source>
        <dbReference type="Proteomes" id="UP000594638"/>
    </source>
</evidence>
<sequence>MLSDSEDFDEDELLQMALKEQAQHNPPSSRASVLVKNPIPVQQLKKGIAHQQQKKGTVEEDDDLEVERRIISSGDEDDGGIGVKTQAERRKDDDKGWDGE</sequence>
<feature type="compositionally biased region" description="Basic and acidic residues" evidence="1">
    <location>
        <begin position="86"/>
        <end position="100"/>
    </location>
</feature>
<name>A0A8S0SYX5_OLEEU</name>